<dbReference type="Proteomes" id="UP000188600">
    <property type="component" value="Unassembled WGS sequence"/>
</dbReference>
<evidence type="ECO:0008006" key="5">
    <source>
        <dbReference type="Google" id="ProtNLM"/>
    </source>
</evidence>
<dbReference type="EMBL" id="MSPR01000011">
    <property type="protein sequence ID" value="ONK28495.1"/>
    <property type="molecule type" value="Genomic_DNA"/>
</dbReference>
<gene>
    <name evidence="2" type="ORF">BVE84_06340</name>
    <name evidence="1" type="ORF">BVE86_05705</name>
</gene>
<evidence type="ECO:0000313" key="4">
    <source>
        <dbReference type="Proteomes" id="UP000188946"/>
    </source>
</evidence>
<keyword evidence="4" id="KW-1185">Reference proteome</keyword>
<dbReference type="RefSeq" id="WP_076996223.1">
    <property type="nucleotide sequence ID" value="NZ_MSPR01000011.1"/>
</dbReference>
<protein>
    <recommendedName>
        <fullName evidence="5">DUF1310 domain-containing protein</fullName>
    </recommendedName>
</protein>
<organism evidence="1 3">
    <name type="scientific">Streptococcus azizii</name>
    <dbReference type="NCBI Taxonomy" id="1579424"/>
    <lineage>
        <taxon>Bacteria</taxon>
        <taxon>Bacillati</taxon>
        <taxon>Bacillota</taxon>
        <taxon>Bacilli</taxon>
        <taxon>Lactobacillales</taxon>
        <taxon>Streptococcaceae</taxon>
        <taxon>Streptococcus</taxon>
    </lineage>
</organism>
<reference evidence="3 4" key="1">
    <citation type="submission" date="2016-12" db="EMBL/GenBank/DDBJ databases">
        <authorList>
            <person name="Gulvik C.A."/>
        </authorList>
    </citation>
    <scope>NUCLEOTIDE SEQUENCE [LARGE SCALE GENOMIC DNA]</scope>
    <source>
        <strain evidence="2 4">12-5202</strain>
        <strain evidence="1 3">12-5291</strain>
    </source>
</reference>
<comment type="caution">
    <text evidence="1">The sequence shown here is derived from an EMBL/GenBank/DDBJ whole genome shotgun (WGS) entry which is preliminary data.</text>
</comment>
<accession>A0AB36JLT7</accession>
<dbReference type="EMBL" id="MSPT01000011">
    <property type="protein sequence ID" value="ONK27062.1"/>
    <property type="molecule type" value="Genomic_DNA"/>
</dbReference>
<proteinExistence type="predicted"/>
<sequence length="133" mass="14946">MKKKLLIVLIILGGLIMAFSLNDNIQKNKEAERNRKYEVSLVKALKNTYQDLEEITIIRSGFEESKPGGWYAQILVIFDNGTNIEYGIGHNISYKANGSAIASQAVSNQLRTYLGKTERKVRVTYSDGTESIE</sequence>
<evidence type="ECO:0000313" key="1">
    <source>
        <dbReference type="EMBL" id="ONK27062.1"/>
    </source>
</evidence>
<name>A0AB36JLT7_9STRE</name>
<dbReference type="AlphaFoldDB" id="A0AB36JLT7"/>
<evidence type="ECO:0000313" key="2">
    <source>
        <dbReference type="EMBL" id="ONK28495.1"/>
    </source>
</evidence>
<dbReference type="Proteomes" id="UP000188946">
    <property type="component" value="Unassembled WGS sequence"/>
</dbReference>
<evidence type="ECO:0000313" key="3">
    <source>
        <dbReference type="Proteomes" id="UP000188600"/>
    </source>
</evidence>